<comment type="caution">
    <text evidence="1">The sequence shown here is derived from an EMBL/GenBank/DDBJ whole genome shotgun (WGS) entry which is preliminary data.</text>
</comment>
<evidence type="ECO:0000313" key="2">
    <source>
        <dbReference type="Proteomes" id="UP000230233"/>
    </source>
</evidence>
<evidence type="ECO:0008006" key="3">
    <source>
        <dbReference type="Google" id="ProtNLM"/>
    </source>
</evidence>
<dbReference type="AlphaFoldDB" id="A0A2G5SI48"/>
<reference evidence="2" key="1">
    <citation type="submission" date="2017-10" db="EMBL/GenBank/DDBJ databases">
        <title>Rapid genome shrinkage in a self-fertile nematode reveals novel sperm competition proteins.</title>
        <authorList>
            <person name="Yin D."/>
            <person name="Schwarz E.M."/>
            <person name="Thomas C.G."/>
            <person name="Felde R.L."/>
            <person name="Korf I.F."/>
            <person name="Cutter A.D."/>
            <person name="Schartner C.M."/>
            <person name="Ralston E.J."/>
            <person name="Meyer B.J."/>
            <person name="Haag E.S."/>
        </authorList>
    </citation>
    <scope>NUCLEOTIDE SEQUENCE [LARGE SCALE GENOMIC DNA]</scope>
    <source>
        <strain evidence="2">JU1422</strain>
    </source>
</reference>
<evidence type="ECO:0000313" key="1">
    <source>
        <dbReference type="EMBL" id="PIC14632.1"/>
    </source>
</evidence>
<accession>A0A2G5SI48</accession>
<organism evidence="1 2">
    <name type="scientific">Caenorhabditis nigoni</name>
    <dbReference type="NCBI Taxonomy" id="1611254"/>
    <lineage>
        <taxon>Eukaryota</taxon>
        <taxon>Metazoa</taxon>
        <taxon>Ecdysozoa</taxon>
        <taxon>Nematoda</taxon>
        <taxon>Chromadorea</taxon>
        <taxon>Rhabditida</taxon>
        <taxon>Rhabditina</taxon>
        <taxon>Rhabditomorpha</taxon>
        <taxon>Rhabditoidea</taxon>
        <taxon>Rhabditidae</taxon>
        <taxon>Peloderinae</taxon>
        <taxon>Caenorhabditis</taxon>
    </lineage>
</organism>
<sequence>MDSKLDDTSKKDPKSLILDEFRSGKRLSRIGISFLKGTITLSFPGPFPSPTLQIFYTEKSENLSEIGLTNNPKSLQRGNFRDLAVDDMIKILTGPGDYKLENLTIAGEIDNLFAQKLSEKFENHSKIHVDSVQIYMYGSSETAPVNNLLNLFQSIKEIDIKSKDLPDEEFTDKLKGITALKNVEMVTIHNTRNDHVFWDPARLMIPRFTVKLDRISVHNYVRMMKVS</sequence>
<dbReference type="Proteomes" id="UP000230233">
    <property type="component" value="Unassembled WGS sequence"/>
</dbReference>
<keyword evidence="2" id="KW-1185">Reference proteome</keyword>
<dbReference type="EMBL" id="PDUG01000007">
    <property type="protein sequence ID" value="PIC14632.1"/>
    <property type="molecule type" value="Genomic_DNA"/>
</dbReference>
<gene>
    <name evidence="1" type="ORF">B9Z55_026873</name>
</gene>
<name>A0A2G5SI48_9PELO</name>
<protein>
    <recommendedName>
        <fullName evidence="3">DUF38 domain-containing protein</fullName>
    </recommendedName>
</protein>
<proteinExistence type="predicted"/>